<gene>
    <name evidence="1" type="ORF">NE237_029152</name>
</gene>
<proteinExistence type="predicted"/>
<name>A0A9Q0GRR3_9MAGN</name>
<dbReference type="EMBL" id="JAMYWD010000012">
    <property type="protein sequence ID" value="KAJ4952320.1"/>
    <property type="molecule type" value="Genomic_DNA"/>
</dbReference>
<accession>A0A9Q0GRR3</accession>
<evidence type="ECO:0000313" key="2">
    <source>
        <dbReference type="Proteomes" id="UP001141806"/>
    </source>
</evidence>
<reference evidence="1" key="1">
    <citation type="journal article" date="2023" name="Plant J.">
        <title>The genome of the king protea, Protea cynaroides.</title>
        <authorList>
            <person name="Chang J."/>
            <person name="Duong T.A."/>
            <person name="Schoeman C."/>
            <person name="Ma X."/>
            <person name="Roodt D."/>
            <person name="Barker N."/>
            <person name="Li Z."/>
            <person name="Van de Peer Y."/>
            <person name="Mizrachi E."/>
        </authorList>
    </citation>
    <scope>NUCLEOTIDE SEQUENCE</scope>
    <source>
        <tissue evidence="1">Young leaves</tissue>
    </source>
</reference>
<evidence type="ECO:0000313" key="1">
    <source>
        <dbReference type="EMBL" id="KAJ4952320.1"/>
    </source>
</evidence>
<comment type="caution">
    <text evidence="1">The sequence shown here is derived from an EMBL/GenBank/DDBJ whole genome shotgun (WGS) entry which is preliminary data.</text>
</comment>
<protein>
    <submittedName>
        <fullName evidence="1">Uncharacterized protein</fullName>
    </submittedName>
</protein>
<dbReference type="AlphaFoldDB" id="A0A9Q0GRR3"/>
<organism evidence="1 2">
    <name type="scientific">Protea cynaroides</name>
    <dbReference type="NCBI Taxonomy" id="273540"/>
    <lineage>
        <taxon>Eukaryota</taxon>
        <taxon>Viridiplantae</taxon>
        <taxon>Streptophyta</taxon>
        <taxon>Embryophyta</taxon>
        <taxon>Tracheophyta</taxon>
        <taxon>Spermatophyta</taxon>
        <taxon>Magnoliopsida</taxon>
        <taxon>Proteales</taxon>
        <taxon>Proteaceae</taxon>
        <taxon>Protea</taxon>
    </lineage>
</organism>
<dbReference type="Proteomes" id="UP001141806">
    <property type="component" value="Unassembled WGS sequence"/>
</dbReference>
<sequence>MGHILLLSRMPFWLTRRVNCIIGIRLCHAFFMLVERMKDQSFFLSLIVGGLCNISVQSLLETRWRALQHLRSKLVGSSASISSLEGSATSPLKACWKLSASISVESSLEALCKHLRGKLSALEDHLGCLLFDPKSHLPANVEVMGAYGYNIEHILMVDIIPDASVRKAMNKITQHKGFNLLASTKETQRRFFK</sequence>
<keyword evidence="2" id="KW-1185">Reference proteome</keyword>
<dbReference type="OrthoDB" id="434619at2759"/>